<evidence type="ECO:0000256" key="2">
    <source>
        <dbReference type="ARBA" id="ARBA00022540"/>
    </source>
</evidence>
<reference evidence="5" key="1">
    <citation type="submission" date="2019-05" db="EMBL/GenBank/DDBJ databases">
        <authorList>
            <person name="Piombo E."/>
        </authorList>
    </citation>
    <scope>NUCLEOTIDE SEQUENCE</scope>
    <source>
        <strain evidence="5">C2S</strain>
    </source>
</reference>
<dbReference type="GO" id="GO:0070124">
    <property type="term" value="P:mitochondrial translational initiation"/>
    <property type="evidence" value="ECO:0007669"/>
    <property type="project" value="TreeGrafter"/>
</dbReference>
<dbReference type="eggNOG" id="ENOG502QWD8">
    <property type="taxonomic scope" value="Eukaryota"/>
</dbReference>
<comment type="similarity">
    <text evidence="1">Belongs to the IF-3 family.</text>
</comment>
<dbReference type="PANTHER" id="PTHR10938:SF0">
    <property type="entry name" value="TRANSLATION INITIATION FACTOR IF-3, MITOCHONDRIAL"/>
    <property type="match status" value="1"/>
</dbReference>
<dbReference type="InterPro" id="IPR036788">
    <property type="entry name" value="T_IF-3_C_sf"/>
</dbReference>
<dbReference type="Gene3D" id="3.30.110.10">
    <property type="entry name" value="Translation initiation factor 3 (IF-3), C-terminal domain"/>
    <property type="match status" value="1"/>
</dbReference>
<keyword evidence="3" id="KW-0648">Protein biosynthesis</keyword>
<evidence type="ECO:0000256" key="3">
    <source>
        <dbReference type="ARBA" id="ARBA00022917"/>
    </source>
</evidence>
<comment type="caution">
    <text evidence="5">The sequence shown here is derived from an EMBL/GenBank/DDBJ whole genome shotgun (WGS) entry which is preliminary data.</text>
</comment>
<dbReference type="InterPro" id="IPR001288">
    <property type="entry name" value="Translation_initiation_fac_3"/>
</dbReference>
<protein>
    <recommendedName>
        <fullName evidence="4">Translation initiation factor 3 C-terminal domain-containing protein</fullName>
    </recommendedName>
</protein>
<sequence length="293" mass="34045">MNSFACLQSSRRALYRVFVQHEGLLTRQFQPPRALSIQNRFFSASQLKARNKKAKKREDETEVDLFADEGQDRGFDRRYTTQEEFEKSGRDRLPQDFEITDPKIMVLDNGVFDGPLLTKNVMSRLPETDSLRMVTPYIPGDLKKDKPTQYAICKIVNKKEEYERQRELAQRRRLSKQTTPKLKEVEMSWAISEHDLGVKTQQLVGFLSKGMKVELILGFKKRGQKKRTSEDTTEEVYAKVNKLIEQLGSREYKPRDGEVGKTMRIYLEGITKQARETLQVKEESPEVDAQKDA</sequence>
<accession>A0A0J0DRF3</accession>
<evidence type="ECO:0000313" key="6">
    <source>
        <dbReference type="Proteomes" id="UP000760494"/>
    </source>
</evidence>
<dbReference type="EMBL" id="CABFJX010000374">
    <property type="protein sequence ID" value="VTT74494.1"/>
    <property type="molecule type" value="Genomic_DNA"/>
</dbReference>
<dbReference type="GO" id="GO:0005739">
    <property type="term" value="C:mitochondrion"/>
    <property type="evidence" value="ECO:0007669"/>
    <property type="project" value="TreeGrafter"/>
</dbReference>
<dbReference type="SUPFAM" id="SSF55200">
    <property type="entry name" value="Translation initiation factor IF3, C-terminal domain"/>
    <property type="match status" value="1"/>
</dbReference>
<dbReference type="Pfam" id="PF00707">
    <property type="entry name" value="IF3_C"/>
    <property type="match status" value="1"/>
</dbReference>
<dbReference type="PANTHER" id="PTHR10938">
    <property type="entry name" value="TRANSLATION INITIATION FACTOR IF-3"/>
    <property type="match status" value="1"/>
</dbReference>
<keyword evidence="2" id="KW-0396">Initiation factor</keyword>
<dbReference type="Proteomes" id="UP000760494">
    <property type="component" value="Unassembled WGS sequence"/>
</dbReference>
<name>A0A0J0DRF3_FUSFU</name>
<gene>
    <name evidence="5" type="ORF">C2S_1720</name>
</gene>
<dbReference type="OrthoDB" id="21573at2759"/>
<dbReference type="GO" id="GO:0043022">
    <property type="term" value="F:ribosome binding"/>
    <property type="evidence" value="ECO:0007669"/>
    <property type="project" value="TreeGrafter"/>
</dbReference>
<dbReference type="GO" id="GO:0003743">
    <property type="term" value="F:translation initiation factor activity"/>
    <property type="evidence" value="ECO:0007669"/>
    <property type="project" value="UniProtKB-KW"/>
</dbReference>
<proteinExistence type="inferred from homology"/>
<evidence type="ECO:0000259" key="4">
    <source>
        <dbReference type="Pfam" id="PF00707"/>
    </source>
</evidence>
<dbReference type="GO" id="GO:0032790">
    <property type="term" value="P:ribosome disassembly"/>
    <property type="evidence" value="ECO:0007669"/>
    <property type="project" value="TreeGrafter"/>
</dbReference>
<organism evidence="5 6">
    <name type="scientific">Fusarium fujikuroi</name>
    <name type="common">Bakanae and foot rot disease fungus</name>
    <name type="synonym">Gibberella fujikuroi</name>
    <dbReference type="NCBI Taxonomy" id="5127"/>
    <lineage>
        <taxon>Eukaryota</taxon>
        <taxon>Fungi</taxon>
        <taxon>Dikarya</taxon>
        <taxon>Ascomycota</taxon>
        <taxon>Pezizomycotina</taxon>
        <taxon>Sordariomycetes</taxon>
        <taxon>Hypocreomycetidae</taxon>
        <taxon>Hypocreales</taxon>
        <taxon>Nectriaceae</taxon>
        <taxon>Fusarium</taxon>
        <taxon>Fusarium fujikuroi species complex</taxon>
    </lineage>
</organism>
<feature type="domain" description="Translation initiation factor 3 C-terminal" evidence="4">
    <location>
        <begin position="181"/>
        <end position="267"/>
    </location>
</feature>
<evidence type="ECO:0000256" key="1">
    <source>
        <dbReference type="ARBA" id="ARBA00005439"/>
    </source>
</evidence>
<evidence type="ECO:0000313" key="5">
    <source>
        <dbReference type="EMBL" id="VTT74494.1"/>
    </source>
</evidence>
<dbReference type="AlphaFoldDB" id="A0A0J0DRF3"/>
<dbReference type="InterPro" id="IPR019815">
    <property type="entry name" value="Translation_initiation_fac_3_C"/>
</dbReference>